<organism evidence="2">
    <name type="scientific">Blastocystis hominis</name>
    <dbReference type="NCBI Taxonomy" id="12968"/>
    <lineage>
        <taxon>Eukaryota</taxon>
        <taxon>Sar</taxon>
        <taxon>Stramenopiles</taxon>
        <taxon>Bigyra</taxon>
        <taxon>Opalozoa</taxon>
        <taxon>Opalinata</taxon>
        <taxon>Blastocystidae</taxon>
        <taxon>Blastocystis</taxon>
    </lineage>
</organism>
<gene>
    <name evidence="2" type="ORF">GSBLH_T00000565001</name>
</gene>
<evidence type="ECO:0000313" key="3">
    <source>
        <dbReference type="Proteomes" id="UP000008312"/>
    </source>
</evidence>
<keyword evidence="3" id="KW-1185">Reference proteome</keyword>
<dbReference type="OrthoDB" id="442066at2759"/>
<dbReference type="Gene3D" id="3.80.10.10">
    <property type="entry name" value="Ribonuclease Inhibitor"/>
    <property type="match status" value="1"/>
</dbReference>
<proteinExistence type="predicted"/>
<feature type="region of interest" description="Disordered" evidence="1">
    <location>
        <begin position="347"/>
        <end position="368"/>
    </location>
</feature>
<dbReference type="SUPFAM" id="SSF52047">
    <property type="entry name" value="RNI-like"/>
    <property type="match status" value="1"/>
</dbReference>
<dbReference type="InterPro" id="IPR032675">
    <property type="entry name" value="LRR_dom_sf"/>
</dbReference>
<accession>D8LWK7</accession>
<dbReference type="AlphaFoldDB" id="D8LWK7"/>
<sequence length="381" mass="43175">MVIDRDHITWDLREAPIDQFISIYGPKLNEATSVEFLGLTNKMAETLAKGVSETLRSGSCSISSLTFKGIRDEECPSMQREERKRPCKMSRETILRQLVNTFITCPLQSFSIEANHFSASAVIELTQNITKGLFPQLSHLDIDDNNYNYENVAMPRLMRIISELPRDIEVRSFYVETLNVIKHNHGEDTPFRYNFETRYPSDCKFYSEPIKNEEFELLIKYQPCLYAESFLAHGTGRGLAWVNYMTTLLSQSRFDRLKTMEIFGNDLFKGDMDTFLSLFTAEHLPVLQSLDMSSNGLQSLRFTAASVPSLEMLMLDSNDLSSLVMEPGSFPRLHTLKLGCRDGSGLRSRQQTHHLRSQREQPAAAPQALSGECVVAGLADG</sequence>
<dbReference type="GeneID" id="24917872"/>
<protein>
    <submittedName>
        <fullName evidence="2">Uncharacterized protein</fullName>
    </submittedName>
</protein>
<name>D8LWK7_BLAHO</name>
<dbReference type="InParanoid" id="D8LWK7"/>
<dbReference type="RefSeq" id="XP_012894244.1">
    <property type="nucleotide sequence ID" value="XM_013038790.1"/>
</dbReference>
<dbReference type="EMBL" id="FN668638">
    <property type="protein sequence ID" value="CBK20196.2"/>
    <property type="molecule type" value="Genomic_DNA"/>
</dbReference>
<reference evidence="2" key="1">
    <citation type="submission" date="2010-02" db="EMBL/GenBank/DDBJ databases">
        <title>Sequencing and annotation of the Blastocystis hominis genome.</title>
        <authorList>
            <person name="Wincker P."/>
        </authorList>
    </citation>
    <scope>NUCLEOTIDE SEQUENCE</scope>
    <source>
        <strain evidence="2">Singapore isolate B</strain>
    </source>
</reference>
<dbReference type="Proteomes" id="UP000008312">
    <property type="component" value="Unassembled WGS sequence"/>
</dbReference>
<evidence type="ECO:0000313" key="2">
    <source>
        <dbReference type="EMBL" id="CBK20196.2"/>
    </source>
</evidence>
<evidence type="ECO:0000256" key="1">
    <source>
        <dbReference type="SAM" id="MobiDB-lite"/>
    </source>
</evidence>